<organism evidence="2 3">
    <name type="scientific">Paxillus involutus ATCC 200175</name>
    <dbReference type="NCBI Taxonomy" id="664439"/>
    <lineage>
        <taxon>Eukaryota</taxon>
        <taxon>Fungi</taxon>
        <taxon>Dikarya</taxon>
        <taxon>Basidiomycota</taxon>
        <taxon>Agaricomycotina</taxon>
        <taxon>Agaricomycetes</taxon>
        <taxon>Agaricomycetidae</taxon>
        <taxon>Boletales</taxon>
        <taxon>Paxilineae</taxon>
        <taxon>Paxillaceae</taxon>
        <taxon>Paxillus</taxon>
    </lineage>
</organism>
<dbReference type="PANTHER" id="PTHR23022:SF134">
    <property type="entry name" value="TRANSPOSABLE ELEMENT TC1 TRANSPOSASE"/>
    <property type="match status" value="1"/>
</dbReference>
<dbReference type="InterPro" id="IPR036397">
    <property type="entry name" value="RNaseH_sf"/>
</dbReference>
<dbReference type="Proteomes" id="UP000053647">
    <property type="component" value="Unassembled WGS sequence"/>
</dbReference>
<reference evidence="2 3" key="1">
    <citation type="submission" date="2014-06" db="EMBL/GenBank/DDBJ databases">
        <authorList>
            <consortium name="DOE Joint Genome Institute"/>
            <person name="Kuo A."/>
            <person name="Kohler A."/>
            <person name="Nagy L.G."/>
            <person name="Floudas D."/>
            <person name="Copeland A."/>
            <person name="Barry K.W."/>
            <person name="Cichocki N."/>
            <person name="Veneault-Fourrey C."/>
            <person name="LaButti K."/>
            <person name="Lindquist E.A."/>
            <person name="Lipzen A."/>
            <person name="Lundell T."/>
            <person name="Morin E."/>
            <person name="Murat C."/>
            <person name="Sun H."/>
            <person name="Tunlid A."/>
            <person name="Henrissat B."/>
            <person name="Grigoriev I.V."/>
            <person name="Hibbett D.S."/>
            <person name="Martin F."/>
            <person name="Nordberg H.P."/>
            <person name="Cantor M.N."/>
            <person name="Hua S.X."/>
        </authorList>
    </citation>
    <scope>NUCLEOTIDE SEQUENCE [LARGE SCALE GENOMIC DNA]</scope>
    <source>
        <strain evidence="2 3">ATCC 200175</strain>
    </source>
</reference>
<reference evidence="3" key="2">
    <citation type="submission" date="2015-01" db="EMBL/GenBank/DDBJ databases">
        <title>Evolutionary Origins and Diversification of the Mycorrhizal Mutualists.</title>
        <authorList>
            <consortium name="DOE Joint Genome Institute"/>
            <consortium name="Mycorrhizal Genomics Consortium"/>
            <person name="Kohler A."/>
            <person name="Kuo A."/>
            <person name="Nagy L.G."/>
            <person name="Floudas D."/>
            <person name="Copeland A."/>
            <person name="Barry K.W."/>
            <person name="Cichocki N."/>
            <person name="Veneault-Fourrey C."/>
            <person name="LaButti K."/>
            <person name="Lindquist E.A."/>
            <person name="Lipzen A."/>
            <person name="Lundell T."/>
            <person name="Morin E."/>
            <person name="Murat C."/>
            <person name="Riley R."/>
            <person name="Ohm R."/>
            <person name="Sun H."/>
            <person name="Tunlid A."/>
            <person name="Henrissat B."/>
            <person name="Grigoriev I.V."/>
            <person name="Hibbett D.S."/>
            <person name="Martin F."/>
        </authorList>
    </citation>
    <scope>NUCLEOTIDE SEQUENCE [LARGE SCALE GENOMIC DNA]</scope>
    <source>
        <strain evidence="3">ATCC 200175</strain>
    </source>
</reference>
<dbReference type="GO" id="GO:0003676">
    <property type="term" value="F:nucleic acid binding"/>
    <property type="evidence" value="ECO:0007669"/>
    <property type="project" value="InterPro"/>
</dbReference>
<feature type="non-terminal residue" evidence="2">
    <location>
        <position position="1"/>
    </location>
</feature>
<proteinExistence type="predicted"/>
<protein>
    <recommendedName>
        <fullName evidence="1">Tc1-like transposase DDE domain-containing protein</fullName>
    </recommendedName>
</protein>
<dbReference type="InterPro" id="IPR052338">
    <property type="entry name" value="Transposase_5"/>
</dbReference>
<dbReference type="OrthoDB" id="3242359at2759"/>
<sequence>LSPANVRYAIHLISTHRAENAVQVTKSLTNIINQPLHPNTVRQHLNKTGMKAVVKQKHPILSARYCMARLDFVYAHKNWTLDDWKKLVWYDETKINSLGSDGHNWVWKKAGEGLSDRLVEGILKFRGGSVMMWGCMAWEGVGYATKIDGMMDGDLYLQILKNELQESLEYHGLNPPDITFHQDNDPKHTCKKVREWLEGQDFRTMVCPAQSPDLNPIEHTWDYLKRRLAEHKHPPNGMEQLWERIEME</sequence>
<dbReference type="AlphaFoldDB" id="A0A0C9TQH3"/>
<keyword evidence="3" id="KW-1185">Reference proteome</keyword>
<dbReference type="PANTHER" id="PTHR23022">
    <property type="entry name" value="TRANSPOSABLE ELEMENT-RELATED"/>
    <property type="match status" value="1"/>
</dbReference>
<dbReference type="InterPro" id="IPR038717">
    <property type="entry name" value="Tc1-like_DDE_dom"/>
</dbReference>
<feature type="non-terminal residue" evidence="2">
    <location>
        <position position="248"/>
    </location>
</feature>
<dbReference type="EMBL" id="KN819464">
    <property type="protein sequence ID" value="KIJ09426.1"/>
    <property type="molecule type" value="Genomic_DNA"/>
</dbReference>
<evidence type="ECO:0000259" key="1">
    <source>
        <dbReference type="Pfam" id="PF13358"/>
    </source>
</evidence>
<accession>A0A0C9TQH3</accession>
<dbReference type="Pfam" id="PF13358">
    <property type="entry name" value="DDE_3"/>
    <property type="match status" value="1"/>
</dbReference>
<evidence type="ECO:0000313" key="2">
    <source>
        <dbReference type="EMBL" id="KIJ09426.1"/>
    </source>
</evidence>
<name>A0A0C9TQH3_PAXIN</name>
<evidence type="ECO:0000313" key="3">
    <source>
        <dbReference type="Proteomes" id="UP000053647"/>
    </source>
</evidence>
<feature type="domain" description="Tc1-like transposase DDE" evidence="1">
    <location>
        <begin position="87"/>
        <end position="232"/>
    </location>
</feature>
<dbReference type="Gene3D" id="3.30.420.10">
    <property type="entry name" value="Ribonuclease H-like superfamily/Ribonuclease H"/>
    <property type="match status" value="1"/>
</dbReference>
<gene>
    <name evidence="2" type="ORF">PAXINDRAFT_48645</name>
</gene>
<dbReference type="HOGENOM" id="CLU_033666_0_6_1"/>